<evidence type="ECO:0000256" key="12">
    <source>
        <dbReference type="SAM" id="MobiDB-lite"/>
    </source>
</evidence>
<dbReference type="SUPFAM" id="SSF64356">
    <property type="entry name" value="SNARE-like"/>
    <property type="match status" value="1"/>
</dbReference>
<dbReference type="PANTHER" id="PTHR10121">
    <property type="entry name" value="COATOMER SUBUNIT DELTA"/>
    <property type="match status" value="1"/>
</dbReference>
<keyword evidence="9 10" id="KW-0968">Cytoplasmic vesicle</keyword>
<feature type="region of interest" description="Disordered" evidence="12">
    <location>
        <begin position="168"/>
        <end position="202"/>
    </location>
</feature>
<dbReference type="FunFam" id="3.30.450.60:FF:000003">
    <property type="entry name" value="Coatomer subunit delta"/>
    <property type="match status" value="1"/>
</dbReference>
<dbReference type="GO" id="GO:0006890">
    <property type="term" value="P:retrograde vesicle-mediated transport, Golgi to endoplasmic reticulum"/>
    <property type="evidence" value="ECO:0007669"/>
    <property type="project" value="UniProtKB-UniRule"/>
</dbReference>
<comment type="subunit">
    <text evidence="2 10">Oligomeric complex that consists of at least the alpha, beta, beta', gamma, delta, epsilon and zeta subunits.</text>
</comment>
<evidence type="ECO:0000256" key="11">
    <source>
        <dbReference type="RuleBase" id="RU366052"/>
    </source>
</evidence>
<dbReference type="InterPro" id="IPR011012">
    <property type="entry name" value="Longin-like_dom_sf"/>
</dbReference>
<organism evidence="14 15">
    <name type="scientific">Hanseniaspora valbyensis NRRL Y-1626</name>
    <dbReference type="NCBI Taxonomy" id="766949"/>
    <lineage>
        <taxon>Eukaryota</taxon>
        <taxon>Fungi</taxon>
        <taxon>Dikarya</taxon>
        <taxon>Ascomycota</taxon>
        <taxon>Saccharomycotina</taxon>
        <taxon>Saccharomycetes</taxon>
        <taxon>Saccharomycodales</taxon>
        <taxon>Saccharomycodaceae</taxon>
        <taxon>Hanseniaspora</taxon>
    </lineage>
</organism>
<dbReference type="InterPro" id="IPR027059">
    <property type="entry name" value="Coatomer_dsu"/>
</dbReference>
<reference evidence="15" key="1">
    <citation type="journal article" date="2016" name="Proc. Natl. Acad. Sci. U.S.A.">
        <title>Comparative genomics of biotechnologically important yeasts.</title>
        <authorList>
            <person name="Riley R."/>
            <person name="Haridas S."/>
            <person name="Wolfe K.H."/>
            <person name="Lopes M.R."/>
            <person name="Hittinger C.T."/>
            <person name="Goeker M."/>
            <person name="Salamov A.A."/>
            <person name="Wisecaver J.H."/>
            <person name="Long T.M."/>
            <person name="Calvey C.H."/>
            <person name="Aerts A.L."/>
            <person name="Barry K.W."/>
            <person name="Choi C."/>
            <person name="Clum A."/>
            <person name="Coughlan A.Y."/>
            <person name="Deshpande S."/>
            <person name="Douglass A.P."/>
            <person name="Hanson S.J."/>
            <person name="Klenk H.-P."/>
            <person name="LaButti K.M."/>
            <person name="Lapidus A."/>
            <person name="Lindquist E.A."/>
            <person name="Lipzen A.M."/>
            <person name="Meier-Kolthoff J.P."/>
            <person name="Ohm R.A."/>
            <person name="Otillar R.P."/>
            <person name="Pangilinan J.L."/>
            <person name="Peng Y."/>
            <person name="Rokas A."/>
            <person name="Rosa C.A."/>
            <person name="Scheuner C."/>
            <person name="Sibirny A.A."/>
            <person name="Slot J.C."/>
            <person name="Stielow J.B."/>
            <person name="Sun H."/>
            <person name="Kurtzman C.P."/>
            <person name="Blackwell M."/>
            <person name="Grigoriev I.V."/>
            <person name="Jeffries T.W."/>
        </authorList>
    </citation>
    <scope>NUCLEOTIDE SEQUENCE [LARGE SCALE GENOMIC DNA]</scope>
    <source>
        <strain evidence="15">NRRL Y-1626</strain>
    </source>
</reference>
<dbReference type="GO" id="GO:0051645">
    <property type="term" value="P:Golgi localization"/>
    <property type="evidence" value="ECO:0007669"/>
    <property type="project" value="TreeGrafter"/>
</dbReference>
<dbReference type="GO" id="GO:0015031">
    <property type="term" value="P:protein transport"/>
    <property type="evidence" value="ECO:0007669"/>
    <property type="project" value="UniProtKB-KW"/>
</dbReference>
<evidence type="ECO:0000256" key="4">
    <source>
        <dbReference type="ARBA" id="ARBA00022490"/>
    </source>
</evidence>
<evidence type="ECO:0000256" key="2">
    <source>
        <dbReference type="ARBA" id="ARBA00011775"/>
    </source>
</evidence>
<dbReference type="Gene3D" id="3.30.450.60">
    <property type="match status" value="1"/>
</dbReference>
<evidence type="ECO:0000313" key="15">
    <source>
        <dbReference type="Proteomes" id="UP000092321"/>
    </source>
</evidence>
<feature type="domain" description="MHD" evidence="13">
    <location>
        <begin position="278"/>
        <end position="534"/>
    </location>
</feature>
<evidence type="ECO:0000256" key="5">
    <source>
        <dbReference type="ARBA" id="ARBA00022892"/>
    </source>
</evidence>
<comment type="function">
    <text evidence="10">The coatomer is a cytosolic protein complex that binds to dilysine motifs and reversibly associates with Golgi non-clathrin-coated vesicles, which further mediate biosynthetic protein transport from the ER, via the Golgi up to the trans Golgi network. Coatomer complex is required for budding from Golgi membranes, and is essential for the retrograde Golgi-to-ER transport of dilysine-tagged proteins.</text>
</comment>
<dbReference type="InterPro" id="IPR036168">
    <property type="entry name" value="AP2_Mu_C_sf"/>
</dbReference>
<sequence length="534" mass="61313">MVVLSAFVANKSGRSIVARQFRDLDKNRSIELLSQFQTEFTNNKERGNFIDCEDSHVRYIFKPIDDFYMVLITNLQSNIIQDVKTLNLFAETINSLLSLLLYKSPNEHVPLKSTDEELISVHAFDLINAFDEIITLGYKENLKTPQILNSYNMWCMEETWKNINDESKERAAKENRKRDLENMDRRRRSGGYQNFNIGHGQGADPNVLQEAYNSYYSHASESARESFMHSQENKVEQQKSIPQYSYEQPEHRYNEQEEIHYQSDSISTEAQIEDPENSTGLMFIVKETISAQLSRDGDIESSELKGTLELRIADDSFTNVAIELEIENPKDKKYNFKTHPNIDKASFLNNGILKLRDSKKLFPSNDQALGVLRWRQVGTADDEQLVPLKLVTWVNPLDENKFEITVEYELNEKYQSLKECFFIIPLSEYGTSEITDLGDFNEGEIVIEGYDSSQGLVIHANEINQQQGVFTITVDNVESEESLFPINVTFVNLSDDVSTSLSNVAVSKVLNENDEQIDEFGSYVIIKSDDYNVV</sequence>
<comment type="similarity">
    <text evidence="1 10">Belongs to the adaptor complexes medium subunit family. Delta-COP subfamily.</text>
</comment>
<name>A0A1B7T945_9ASCO</name>
<dbReference type="CDD" id="cd09254">
    <property type="entry name" value="AP_delta-COPI_MHD"/>
    <property type="match status" value="1"/>
</dbReference>
<feature type="compositionally biased region" description="Basic and acidic residues" evidence="12">
    <location>
        <begin position="168"/>
        <end position="184"/>
    </location>
</feature>
<dbReference type="AlphaFoldDB" id="A0A1B7T945"/>
<evidence type="ECO:0000256" key="10">
    <source>
        <dbReference type="RuleBase" id="RU364018"/>
    </source>
</evidence>
<keyword evidence="8 10" id="KW-0472">Membrane</keyword>
<dbReference type="OrthoDB" id="10266042at2759"/>
<dbReference type="EMBL" id="LXPE01000171">
    <property type="protein sequence ID" value="OBA25259.1"/>
    <property type="molecule type" value="Genomic_DNA"/>
</dbReference>
<evidence type="ECO:0000256" key="1">
    <source>
        <dbReference type="ARBA" id="ARBA00010516"/>
    </source>
</evidence>
<dbReference type="InterPro" id="IPR028565">
    <property type="entry name" value="MHD"/>
</dbReference>
<evidence type="ECO:0000256" key="3">
    <source>
        <dbReference type="ARBA" id="ARBA00022448"/>
    </source>
</evidence>
<dbReference type="PROSITE" id="PS51072">
    <property type="entry name" value="MHD"/>
    <property type="match status" value="1"/>
</dbReference>
<dbReference type="SUPFAM" id="SSF49447">
    <property type="entry name" value="Second domain of Mu2 adaptin subunit (ap50) of ap2 adaptor"/>
    <property type="match status" value="1"/>
</dbReference>
<protein>
    <recommendedName>
        <fullName evidence="10">Coatomer subunit delta</fullName>
    </recommendedName>
</protein>
<gene>
    <name evidence="14" type="ORF">HANVADRAFT_54028</name>
</gene>
<evidence type="ECO:0000313" key="14">
    <source>
        <dbReference type="EMBL" id="OBA25259.1"/>
    </source>
</evidence>
<dbReference type="GO" id="GO:0030126">
    <property type="term" value="C:COPI vesicle coat"/>
    <property type="evidence" value="ECO:0007669"/>
    <property type="project" value="UniProtKB-UniRule"/>
</dbReference>
<comment type="subcellular location">
    <subcellularLocation>
        <location evidence="10 11">Cytoplasm</location>
    </subcellularLocation>
    <subcellularLocation>
        <location evidence="10 11">Cytoplasmic vesicle</location>
        <location evidence="10 11">COPI-coated vesicle membrane</location>
        <topology evidence="10 11">Peripheral membrane protein</topology>
        <orientation evidence="10 11">Cytoplasmic side</orientation>
    </subcellularLocation>
    <subcellularLocation>
        <location evidence="10 11">Golgi apparatus membrane</location>
        <topology evidence="10 11">Peripheral membrane protein</topology>
        <orientation evidence="10 11">Cytoplasmic side</orientation>
    </subcellularLocation>
</comment>
<evidence type="ECO:0000256" key="8">
    <source>
        <dbReference type="ARBA" id="ARBA00023136"/>
    </source>
</evidence>
<keyword evidence="15" id="KW-1185">Reference proteome</keyword>
<dbReference type="GO" id="GO:0000139">
    <property type="term" value="C:Golgi membrane"/>
    <property type="evidence" value="ECO:0007669"/>
    <property type="project" value="UniProtKB-SubCell"/>
</dbReference>
<evidence type="ECO:0000256" key="6">
    <source>
        <dbReference type="ARBA" id="ARBA00022927"/>
    </source>
</evidence>
<keyword evidence="5 10" id="KW-0931">ER-Golgi transport</keyword>
<evidence type="ECO:0000256" key="7">
    <source>
        <dbReference type="ARBA" id="ARBA00023034"/>
    </source>
</evidence>
<dbReference type="Proteomes" id="UP000092321">
    <property type="component" value="Unassembled WGS sequence"/>
</dbReference>
<comment type="caution">
    <text evidence="14">The sequence shown here is derived from an EMBL/GenBank/DDBJ whole genome shotgun (WGS) entry which is preliminary data.</text>
</comment>
<evidence type="ECO:0000259" key="13">
    <source>
        <dbReference type="PROSITE" id="PS51072"/>
    </source>
</evidence>
<accession>A0A1B7T945</accession>
<keyword evidence="4 10" id="KW-0963">Cytoplasm</keyword>
<evidence type="ECO:0000256" key="9">
    <source>
        <dbReference type="ARBA" id="ARBA00023329"/>
    </source>
</evidence>
<keyword evidence="7 10" id="KW-0333">Golgi apparatus</keyword>
<dbReference type="Pfam" id="PF00928">
    <property type="entry name" value="Adap_comp_sub"/>
    <property type="match status" value="1"/>
</dbReference>
<dbReference type="PANTHER" id="PTHR10121:SF0">
    <property type="entry name" value="COATOMER SUBUNIT DELTA"/>
    <property type="match status" value="1"/>
</dbReference>
<keyword evidence="3 10" id="KW-0813">Transport</keyword>
<proteinExistence type="inferred from homology"/>
<keyword evidence="6 10" id="KW-0653">Protein transport</keyword>
<dbReference type="GO" id="GO:0006888">
    <property type="term" value="P:endoplasmic reticulum to Golgi vesicle-mediated transport"/>
    <property type="evidence" value="ECO:0007669"/>
    <property type="project" value="TreeGrafter"/>
</dbReference>